<feature type="domain" description="Flagellar motor switch protein FliN-like C-terminal" evidence="11">
    <location>
        <begin position="231"/>
        <end position="299"/>
    </location>
</feature>
<dbReference type="Pfam" id="PF01052">
    <property type="entry name" value="FliMN_C"/>
    <property type="match status" value="1"/>
</dbReference>
<evidence type="ECO:0000256" key="2">
    <source>
        <dbReference type="ARBA" id="ARBA00004202"/>
    </source>
</evidence>
<dbReference type="OrthoDB" id="8273530at2"/>
<dbReference type="SUPFAM" id="SSF101801">
    <property type="entry name" value="Surface presentation of antigens (SPOA)"/>
    <property type="match status" value="1"/>
</dbReference>
<dbReference type="RefSeq" id="WP_128443913.1">
    <property type="nucleotide sequence ID" value="NZ_SBIP01000003.1"/>
</dbReference>
<dbReference type="PANTHER" id="PTHR30034">
    <property type="entry name" value="FLAGELLAR MOTOR SWITCH PROTEIN FLIM"/>
    <property type="match status" value="1"/>
</dbReference>
<evidence type="ECO:0000256" key="3">
    <source>
        <dbReference type="ARBA" id="ARBA00011049"/>
    </source>
</evidence>
<keyword evidence="9" id="KW-0975">Bacterial flagellum</keyword>
<evidence type="ECO:0000256" key="9">
    <source>
        <dbReference type="ARBA" id="ARBA00023143"/>
    </source>
</evidence>
<keyword evidence="13" id="KW-1185">Reference proteome</keyword>
<dbReference type="PANTHER" id="PTHR30034:SF6">
    <property type="entry name" value="YOP PROTEINS TRANSLOCATION PROTEIN Q"/>
    <property type="match status" value="1"/>
</dbReference>
<reference evidence="12 13" key="1">
    <citation type="submission" date="2019-01" db="EMBL/GenBank/DDBJ databases">
        <title>The draft genome of Rhizobium sp. 24NR.</title>
        <authorList>
            <person name="Liu L."/>
            <person name="Liang L."/>
            <person name="Shi S."/>
            <person name="Xu L."/>
            <person name="Wang X."/>
            <person name="Li L."/>
            <person name="Zhang X."/>
        </authorList>
    </citation>
    <scope>NUCLEOTIDE SEQUENCE [LARGE SCALE GENOMIC DNA]</scope>
    <source>
        <strain evidence="12 13">24NR</strain>
    </source>
</reference>
<evidence type="ECO:0000256" key="7">
    <source>
        <dbReference type="ARBA" id="ARBA00022779"/>
    </source>
</evidence>
<protein>
    <recommendedName>
        <fullName evidence="4">Flagellar motor switch protein FliM</fullName>
    </recommendedName>
</protein>
<comment type="function">
    <text evidence="10">FliM is one of three proteins (FliG, FliN, FliM) that forms the rotor-mounted switch complex (C ring), located at the base of the basal body. This complex interacts with the CheY and CheZ chemotaxis proteins, in addition to contacting components of the motor that determine the direction of flagellar rotation.</text>
</comment>
<evidence type="ECO:0000259" key="11">
    <source>
        <dbReference type="Pfam" id="PF01052"/>
    </source>
</evidence>
<dbReference type="GO" id="GO:0071978">
    <property type="term" value="P:bacterial-type flagellum-dependent swarming motility"/>
    <property type="evidence" value="ECO:0007669"/>
    <property type="project" value="TreeGrafter"/>
</dbReference>
<proteinExistence type="inferred from homology"/>
<dbReference type="EMBL" id="SBIP01000003">
    <property type="protein sequence ID" value="RWX76999.1"/>
    <property type="molecule type" value="Genomic_DNA"/>
</dbReference>
<sequence>MAKQPTKAHPPIDRVVLARLTGHLGDAKTVARCCTDVASLECLLLGDMLREEMQVDLDLEYLDHQSGLNSTIVAGLGSGYTLSSVSLRNWCHHFIVGVKNNLPIAMIAQLLGDPAPQSGEGESRTLSSIENDVAALLLARVVSVLRCGLKVPGDYEPVVSDPFPAGHYAQHAVDVEDDFVAAVRLQANLGELESEIVILIPQSVLLKTTITRPTPQLSDGRTNQDEQLSDRVLRSQVDLCARIKLTPLKLSSIARLRPGVTIPFEDIGEVSVDMDANGRTMYRCEFGRSGDSYSVKVKSNANPDGNTLKQILNI</sequence>
<gene>
    <name evidence="12" type="ORF">EPK99_15160</name>
</gene>
<dbReference type="InterPro" id="IPR001543">
    <property type="entry name" value="FliN-like_C"/>
</dbReference>
<evidence type="ECO:0000256" key="8">
    <source>
        <dbReference type="ARBA" id="ARBA00023136"/>
    </source>
</evidence>
<evidence type="ECO:0000256" key="10">
    <source>
        <dbReference type="ARBA" id="ARBA00025044"/>
    </source>
</evidence>
<evidence type="ECO:0000313" key="13">
    <source>
        <dbReference type="Proteomes" id="UP000287687"/>
    </source>
</evidence>
<evidence type="ECO:0000256" key="4">
    <source>
        <dbReference type="ARBA" id="ARBA00021898"/>
    </source>
</evidence>
<evidence type="ECO:0000313" key="12">
    <source>
        <dbReference type="EMBL" id="RWX76999.1"/>
    </source>
</evidence>
<dbReference type="Proteomes" id="UP000287687">
    <property type="component" value="Unassembled WGS sequence"/>
</dbReference>
<keyword evidence="7" id="KW-0283">Flagellar rotation</keyword>
<evidence type="ECO:0000256" key="5">
    <source>
        <dbReference type="ARBA" id="ARBA00022475"/>
    </source>
</evidence>
<organism evidence="12 13">
    <name type="scientific">Neorhizobium lilium</name>
    <dbReference type="NCBI Taxonomy" id="2503024"/>
    <lineage>
        <taxon>Bacteria</taxon>
        <taxon>Pseudomonadati</taxon>
        <taxon>Pseudomonadota</taxon>
        <taxon>Alphaproteobacteria</taxon>
        <taxon>Hyphomicrobiales</taxon>
        <taxon>Rhizobiaceae</taxon>
        <taxon>Rhizobium/Agrobacterium group</taxon>
        <taxon>Neorhizobium</taxon>
    </lineage>
</organism>
<dbReference type="InterPro" id="IPR028976">
    <property type="entry name" value="CheC-like_sf"/>
</dbReference>
<dbReference type="Gene3D" id="3.40.1550.10">
    <property type="entry name" value="CheC-like"/>
    <property type="match status" value="1"/>
</dbReference>
<dbReference type="InterPro" id="IPR036429">
    <property type="entry name" value="SpoA-like_sf"/>
</dbReference>
<dbReference type="GO" id="GO:0009425">
    <property type="term" value="C:bacterial-type flagellum basal body"/>
    <property type="evidence" value="ECO:0007669"/>
    <property type="project" value="UniProtKB-SubCell"/>
</dbReference>
<comment type="similarity">
    <text evidence="3">Belongs to the FliM family.</text>
</comment>
<keyword evidence="8" id="KW-0472">Membrane</keyword>
<dbReference type="GO" id="GO:0050918">
    <property type="term" value="P:positive chemotaxis"/>
    <property type="evidence" value="ECO:0007669"/>
    <property type="project" value="TreeGrafter"/>
</dbReference>
<dbReference type="AlphaFoldDB" id="A0A3S3TX94"/>
<keyword evidence="6" id="KW-0145">Chemotaxis</keyword>
<evidence type="ECO:0000256" key="6">
    <source>
        <dbReference type="ARBA" id="ARBA00022500"/>
    </source>
</evidence>
<comment type="caution">
    <text evidence="12">The sequence shown here is derived from an EMBL/GenBank/DDBJ whole genome shotgun (WGS) entry which is preliminary data.</text>
</comment>
<dbReference type="Gene3D" id="2.30.330.10">
    <property type="entry name" value="SpoA-like"/>
    <property type="match status" value="1"/>
</dbReference>
<dbReference type="GO" id="GO:0005886">
    <property type="term" value="C:plasma membrane"/>
    <property type="evidence" value="ECO:0007669"/>
    <property type="project" value="UniProtKB-SubCell"/>
</dbReference>
<evidence type="ECO:0000256" key="1">
    <source>
        <dbReference type="ARBA" id="ARBA00004117"/>
    </source>
</evidence>
<accession>A0A3S3TX94</accession>
<comment type="subcellular location">
    <subcellularLocation>
        <location evidence="1">Bacterial flagellum basal body</location>
    </subcellularLocation>
    <subcellularLocation>
        <location evidence="2">Cell membrane</location>
        <topology evidence="2">Peripheral membrane protein</topology>
    </subcellularLocation>
</comment>
<name>A0A3S3TX94_9HYPH</name>
<keyword evidence="5" id="KW-1003">Cell membrane</keyword>